<organism evidence="1 2">
    <name type="scientific">Diplocarpon coronariae</name>
    <dbReference type="NCBI Taxonomy" id="2795749"/>
    <lineage>
        <taxon>Eukaryota</taxon>
        <taxon>Fungi</taxon>
        <taxon>Dikarya</taxon>
        <taxon>Ascomycota</taxon>
        <taxon>Pezizomycotina</taxon>
        <taxon>Leotiomycetes</taxon>
        <taxon>Helotiales</taxon>
        <taxon>Drepanopezizaceae</taxon>
        <taxon>Diplocarpon</taxon>
    </lineage>
</organism>
<proteinExistence type="predicted"/>
<comment type="caution">
    <text evidence="1">The sequence shown here is derived from an EMBL/GenBank/DDBJ whole genome shotgun (WGS) entry which is preliminary data.</text>
</comment>
<evidence type="ECO:0000313" key="1">
    <source>
        <dbReference type="EMBL" id="OWP03589.1"/>
    </source>
</evidence>
<protein>
    <submittedName>
        <fullName evidence="1">Uncharacterized protein</fullName>
    </submittedName>
</protein>
<dbReference type="EMBL" id="MZNU01000176">
    <property type="protein sequence ID" value="OWP03589.1"/>
    <property type="molecule type" value="Genomic_DNA"/>
</dbReference>
<gene>
    <name evidence="1" type="ORF">B2J93_7607</name>
</gene>
<name>A0A218Z6A0_9HELO</name>
<keyword evidence="2" id="KW-1185">Reference proteome</keyword>
<reference evidence="1 2" key="1">
    <citation type="submission" date="2017-04" db="EMBL/GenBank/DDBJ databases">
        <title>Draft genome sequence of Marssonina coronaria NL1: causal agent of apple blotch.</title>
        <authorList>
            <person name="Cheng Q."/>
        </authorList>
    </citation>
    <scope>NUCLEOTIDE SEQUENCE [LARGE SCALE GENOMIC DNA]</scope>
    <source>
        <strain evidence="1 2">NL1</strain>
    </source>
</reference>
<evidence type="ECO:0000313" key="2">
    <source>
        <dbReference type="Proteomes" id="UP000242519"/>
    </source>
</evidence>
<dbReference type="AlphaFoldDB" id="A0A218Z6A0"/>
<dbReference type="Proteomes" id="UP000242519">
    <property type="component" value="Unassembled WGS sequence"/>
</dbReference>
<dbReference type="InParanoid" id="A0A218Z6A0"/>
<sequence length="146" mass="16271">MAAKGHSGDSIVAHEELNLDELYQKPKQIDSISDSIGERVALDHYRKFQMEEHGNSVDISKLTHHMLREQRETLASLNSVVINFCSLLRANISVFLGLIQDASVSWDDLRSLGIYSFIWEAASPTDLTILLCISADTIPRISKTSA</sequence>
<accession>A0A218Z6A0</accession>